<dbReference type="Proteomes" id="UP001297092">
    <property type="component" value="Unassembled WGS sequence"/>
</dbReference>
<evidence type="ECO:0000256" key="2">
    <source>
        <dbReference type="SAM" id="Phobius"/>
    </source>
</evidence>
<keyword evidence="3" id="KW-0732">Signal</keyword>
<dbReference type="InterPro" id="IPR016032">
    <property type="entry name" value="Sig_transdc_resp-reg_C-effctor"/>
</dbReference>
<comment type="caution">
    <text evidence="4">The sequence shown here is derived from an EMBL/GenBank/DDBJ whole genome shotgun (WGS) entry which is preliminary data.</text>
</comment>
<gene>
    <name evidence="4" type="ORF">KIV10_00810</name>
</gene>
<keyword evidence="2" id="KW-1133">Transmembrane helix</keyword>
<evidence type="ECO:0008006" key="6">
    <source>
        <dbReference type="Google" id="ProtNLM"/>
    </source>
</evidence>
<name>A0ABS5S0M8_9FLAO</name>
<dbReference type="InterPro" id="IPR024812">
    <property type="entry name" value="TPR_24"/>
</dbReference>
<reference evidence="4 5" key="1">
    <citation type="submission" date="2021-05" db="EMBL/GenBank/DDBJ databases">
        <title>Aequorivita echinoideorum JCM 30378 genome.</title>
        <authorList>
            <person name="Zhang H."/>
            <person name="Li C."/>
        </authorList>
    </citation>
    <scope>NUCLEOTIDE SEQUENCE [LARGE SCALE GENOMIC DNA]</scope>
    <source>
        <strain evidence="4 5">JCM30378</strain>
    </source>
</reference>
<keyword evidence="2" id="KW-0472">Membrane</keyword>
<evidence type="ECO:0000313" key="5">
    <source>
        <dbReference type="Proteomes" id="UP001297092"/>
    </source>
</evidence>
<evidence type="ECO:0000313" key="4">
    <source>
        <dbReference type="EMBL" id="MBT0606710.1"/>
    </source>
</evidence>
<dbReference type="InterPro" id="IPR019734">
    <property type="entry name" value="TPR_rpt"/>
</dbReference>
<dbReference type="SUPFAM" id="SSF48452">
    <property type="entry name" value="TPR-like"/>
    <property type="match status" value="1"/>
</dbReference>
<protein>
    <recommendedName>
        <fullName evidence="6">Tetratricopeptide repeat-containing protein</fullName>
    </recommendedName>
</protein>
<feature type="coiled-coil region" evidence="1">
    <location>
        <begin position="446"/>
        <end position="501"/>
    </location>
</feature>
<dbReference type="EMBL" id="JAHCTB010000001">
    <property type="protein sequence ID" value="MBT0606710.1"/>
    <property type="molecule type" value="Genomic_DNA"/>
</dbReference>
<organism evidence="4 5">
    <name type="scientific">Aequorivita echinoideorum</name>
    <dbReference type="NCBI Taxonomy" id="1549647"/>
    <lineage>
        <taxon>Bacteria</taxon>
        <taxon>Pseudomonadati</taxon>
        <taxon>Bacteroidota</taxon>
        <taxon>Flavobacteriia</taxon>
        <taxon>Flavobacteriales</taxon>
        <taxon>Flavobacteriaceae</taxon>
        <taxon>Aequorivita</taxon>
    </lineage>
</organism>
<dbReference type="SMART" id="SM00028">
    <property type="entry name" value="TPR"/>
    <property type="match status" value="4"/>
</dbReference>
<accession>A0ABS5S0M8</accession>
<keyword evidence="5" id="KW-1185">Reference proteome</keyword>
<dbReference type="InterPro" id="IPR011990">
    <property type="entry name" value="TPR-like_helical_dom_sf"/>
</dbReference>
<evidence type="ECO:0000256" key="1">
    <source>
        <dbReference type="SAM" id="Coils"/>
    </source>
</evidence>
<dbReference type="PANTHER" id="PTHR47050">
    <property type="entry name" value="TETRATRICOPEPTIDE REPEAT PROTEIN 24"/>
    <property type="match status" value="1"/>
</dbReference>
<dbReference type="RefSeq" id="WP_214111589.1">
    <property type="nucleotide sequence ID" value="NZ_JAHCTB010000001.1"/>
</dbReference>
<dbReference type="Gene3D" id="1.25.40.10">
    <property type="entry name" value="Tetratricopeptide repeat domain"/>
    <property type="match status" value="2"/>
</dbReference>
<dbReference type="SUPFAM" id="SSF46894">
    <property type="entry name" value="C-terminal effector domain of the bipartite response regulators"/>
    <property type="match status" value="1"/>
</dbReference>
<feature type="signal peptide" evidence="3">
    <location>
        <begin position="1"/>
        <end position="20"/>
    </location>
</feature>
<sequence length="615" mass="70484">MKKGYLLLLLFFASLAPSLAQRPNIKRLTEQISKSINTKPDSAKIYIARLLENSEGLHDTILAKNYSNLGLIYNKQAVFDTSEFYIKKAIVFTKEYPLLQARQYMNLAINYRTASRYQDSFEALEKASELFKKANNKEGQGMVYGEMASNYNYMLDSEKAMEALKKAIKILTEAGNKREIYAVKQKLANVYYNSGDYTFAKELYGEVLPKFAEDKSTNYYYTLMNYSDCLMHFEEYTEAEKALTEVVAGLKARGNHEYAYFAISKLGLVYTKTNRFSKAKAAVREAYDGLLRLHSPRFMDVAGQYLEFLNSQNNFNEALAVIEDVKASSSIPRLKLNADNEIYFLRNAVVTYGNKGLTDKSIAAYERMDFLKDSVNDAVNKLKAKELQEAYQNDLRREQNLVLSKNNELLKENNAKERNIFILGILLLLLIIGIGISIYINNQNKLKLQKERVANLEISKKSLEEKAHLEGQLLQERSITLENKEKELVDISLEMANVQNKIIELVEARENPEASKKLASDIAAILKKHNYWKYFKNKFIEVHPDFASVLTEMFPTLSENDIAFCCMLRLQLSLKEIAALMGTSEHEIISKKEFIRSKMGLQHDEEAFEKLIAEV</sequence>
<evidence type="ECO:0000256" key="3">
    <source>
        <dbReference type="SAM" id="SignalP"/>
    </source>
</evidence>
<keyword evidence="1" id="KW-0175">Coiled coil</keyword>
<feature type="transmembrane region" description="Helical" evidence="2">
    <location>
        <begin position="420"/>
        <end position="440"/>
    </location>
</feature>
<dbReference type="Pfam" id="PF14938">
    <property type="entry name" value="SNAP"/>
    <property type="match status" value="1"/>
</dbReference>
<feature type="chain" id="PRO_5045836200" description="Tetratricopeptide repeat-containing protein" evidence="3">
    <location>
        <begin position="21"/>
        <end position="615"/>
    </location>
</feature>
<keyword evidence="2" id="KW-0812">Transmembrane</keyword>
<proteinExistence type="predicted"/>
<dbReference type="PANTHER" id="PTHR47050:SF1">
    <property type="entry name" value="TETRATRICOPEPTIDE REPEAT PROTEIN 24-LIKE"/>
    <property type="match status" value="1"/>
</dbReference>